<dbReference type="Pfam" id="PF01370">
    <property type="entry name" value="Epimerase"/>
    <property type="match status" value="1"/>
</dbReference>
<dbReference type="PANTHER" id="PTHR43103:SF3">
    <property type="entry name" value="ADP-L-GLYCERO-D-MANNO-HEPTOSE-6-EPIMERASE"/>
    <property type="match status" value="1"/>
</dbReference>
<dbReference type="GO" id="GO:0016491">
    <property type="term" value="F:oxidoreductase activity"/>
    <property type="evidence" value="ECO:0007669"/>
    <property type="project" value="InterPro"/>
</dbReference>
<dbReference type="InterPro" id="IPR050005">
    <property type="entry name" value="DenD"/>
</dbReference>
<dbReference type="EMBL" id="CP010536">
    <property type="protein sequence ID" value="AJG19606.1"/>
    <property type="molecule type" value="Genomic_DNA"/>
</dbReference>
<accession>A0A0C4YG00</accession>
<dbReference type="Proteomes" id="UP000031843">
    <property type="component" value="Chromosome main"/>
</dbReference>
<dbReference type="AlphaFoldDB" id="A0A0C4YG00"/>
<keyword evidence="1" id="KW-0521">NADP</keyword>
<evidence type="ECO:0000313" key="4">
    <source>
        <dbReference type="EMBL" id="AJG19606.1"/>
    </source>
</evidence>
<reference evidence="4 5" key="1">
    <citation type="journal article" date="2015" name="Genome Announc.">
        <title>Complete Genome Sequence of Cupriavidus basilensis 4G11, Isolated from the Oak Ridge Field Research Center Site.</title>
        <authorList>
            <person name="Ray J."/>
            <person name="Waters R.J."/>
            <person name="Skerker J.M."/>
            <person name="Kuehl J.V."/>
            <person name="Price M.N."/>
            <person name="Huang J."/>
            <person name="Chakraborty R."/>
            <person name="Arkin A.P."/>
            <person name="Deutschbauer A."/>
        </authorList>
    </citation>
    <scope>NUCLEOTIDE SEQUENCE [LARGE SCALE GENOMIC DNA]</scope>
    <source>
        <strain evidence="4">4G11</strain>
    </source>
</reference>
<dbReference type="PANTHER" id="PTHR43103">
    <property type="entry name" value="NUCLEOSIDE-DIPHOSPHATE-SUGAR EPIMERASE"/>
    <property type="match status" value="1"/>
</dbReference>
<organism evidence="4 5">
    <name type="scientific">Cupriavidus basilensis</name>
    <dbReference type="NCBI Taxonomy" id="68895"/>
    <lineage>
        <taxon>Bacteria</taxon>
        <taxon>Pseudomonadati</taxon>
        <taxon>Pseudomonadota</taxon>
        <taxon>Betaproteobacteria</taxon>
        <taxon>Burkholderiales</taxon>
        <taxon>Burkholderiaceae</taxon>
        <taxon>Cupriavidus</taxon>
    </lineage>
</organism>
<protein>
    <submittedName>
        <fullName evidence="4">Nucleoside-diphosphate-sugar epimerase</fullName>
    </submittedName>
</protein>
<evidence type="ECO:0000256" key="2">
    <source>
        <dbReference type="ARBA" id="ARBA00023277"/>
    </source>
</evidence>
<evidence type="ECO:0000259" key="3">
    <source>
        <dbReference type="Pfam" id="PF01370"/>
    </source>
</evidence>
<dbReference type="KEGG" id="cbw:RR42_m2214"/>
<dbReference type="Gene3D" id="3.40.50.720">
    <property type="entry name" value="NAD(P)-binding Rossmann-like Domain"/>
    <property type="match status" value="1"/>
</dbReference>
<dbReference type="SUPFAM" id="SSF51735">
    <property type="entry name" value="NAD(P)-binding Rossmann-fold domains"/>
    <property type="match status" value="1"/>
</dbReference>
<name>A0A0C4YG00_9BURK</name>
<evidence type="ECO:0000256" key="1">
    <source>
        <dbReference type="ARBA" id="ARBA00022857"/>
    </source>
</evidence>
<feature type="domain" description="NAD-dependent epimerase/dehydratase" evidence="3">
    <location>
        <begin position="3"/>
        <end position="204"/>
    </location>
</feature>
<dbReference type="STRING" id="68895.RR42_m2214"/>
<sequence>MQVLITGGAGFLGLQLARQLLKRGTLDIDGKPVAIAGLTLLDVVAPPALNDARVRVVTGDLSDPAVLAQAVDEHTSAVFHLAAVVSGQAEADFDLGMRVNLDAARALLETCRALHVKHGSRPRVVFTSSVAVYGGTLPAVVQDDTALNPQSSYGAQKAIGELLLSDYSRRGFVDGRVLRLPTISVRPGKPNAAASSFASGIIREPLAGVAANCPVAPETPLWLLSPRGAIAALARGMEIDGAKLGERRTVNLPGLSVTPKEMVAALRRVAGDAVADRVSWEREARIENIVGTWPAAWNTERALALGFQGDEDFDAVIRAYIEDAGIAAR</sequence>
<proteinExistence type="predicted"/>
<dbReference type="RefSeq" id="WP_043346589.1">
    <property type="nucleotide sequence ID" value="NZ_CP010536.1"/>
</dbReference>
<dbReference type="NCBIfam" id="NF043036">
    <property type="entry name" value="ErythonDh"/>
    <property type="match status" value="1"/>
</dbReference>
<keyword evidence="5" id="KW-1185">Reference proteome</keyword>
<dbReference type="CDD" id="cd05238">
    <property type="entry name" value="Gne_like_SDR_e"/>
    <property type="match status" value="1"/>
</dbReference>
<dbReference type="Gene3D" id="3.90.25.10">
    <property type="entry name" value="UDP-galactose 4-epimerase, domain 1"/>
    <property type="match status" value="1"/>
</dbReference>
<evidence type="ECO:0000313" key="5">
    <source>
        <dbReference type="Proteomes" id="UP000031843"/>
    </source>
</evidence>
<dbReference type="OrthoDB" id="9801056at2"/>
<dbReference type="InterPro" id="IPR036291">
    <property type="entry name" value="NAD(P)-bd_dom_sf"/>
</dbReference>
<gene>
    <name evidence="4" type="ORF">RR42_m2214</name>
</gene>
<keyword evidence="2" id="KW-0119">Carbohydrate metabolism</keyword>
<dbReference type="InterPro" id="IPR001509">
    <property type="entry name" value="Epimerase_deHydtase"/>
</dbReference>